<evidence type="ECO:0000256" key="1">
    <source>
        <dbReference type="ARBA" id="ARBA00022468"/>
    </source>
</evidence>
<proteinExistence type="predicted"/>
<dbReference type="Gene3D" id="3.40.50.11210">
    <property type="entry name" value="Rap/Ran-GAP"/>
    <property type="match status" value="1"/>
</dbReference>
<evidence type="ECO:0000259" key="2">
    <source>
        <dbReference type="PROSITE" id="PS50085"/>
    </source>
</evidence>
<sequence length="166" mass="19116">CHFDLLKKSDKVLRELKNLDAQKCRETHKIAVIYIAAGQEDKNSILSNNSASRAFEDFVAGLGWEVDLETHQGFMGGLQQNRTTGNTAPYWASSTCEVIFHVSTRIPSVGSDWHIKMRHLGNDEVHIVWSLKHRQRLQKGKISHPQIWRHHHCYLPFVCWSLQDSD</sequence>
<keyword evidence="1" id="KW-0343">GTPase activation</keyword>
<dbReference type="GO" id="GO:0005737">
    <property type="term" value="C:cytoplasm"/>
    <property type="evidence" value="ECO:0007669"/>
    <property type="project" value="TreeGrafter"/>
</dbReference>
<dbReference type="OrthoDB" id="19311at2759"/>
<organism evidence="3 4">
    <name type="scientific">Candidula unifasciata</name>
    <dbReference type="NCBI Taxonomy" id="100452"/>
    <lineage>
        <taxon>Eukaryota</taxon>
        <taxon>Metazoa</taxon>
        <taxon>Spiralia</taxon>
        <taxon>Lophotrochozoa</taxon>
        <taxon>Mollusca</taxon>
        <taxon>Gastropoda</taxon>
        <taxon>Heterobranchia</taxon>
        <taxon>Euthyneura</taxon>
        <taxon>Panpulmonata</taxon>
        <taxon>Eupulmonata</taxon>
        <taxon>Stylommatophora</taxon>
        <taxon>Helicina</taxon>
        <taxon>Helicoidea</taxon>
        <taxon>Geomitridae</taxon>
        <taxon>Candidula</taxon>
    </lineage>
</organism>
<dbReference type="GO" id="GO:0005096">
    <property type="term" value="F:GTPase activator activity"/>
    <property type="evidence" value="ECO:0007669"/>
    <property type="project" value="UniProtKB-KW"/>
</dbReference>
<name>A0A8S3ZXK3_9EUPU</name>
<dbReference type="AlphaFoldDB" id="A0A8S3ZXK3"/>
<dbReference type="SUPFAM" id="SSF111347">
    <property type="entry name" value="Rap/Ran-GAP"/>
    <property type="match status" value="1"/>
</dbReference>
<keyword evidence="4" id="KW-1185">Reference proteome</keyword>
<dbReference type="Pfam" id="PF02145">
    <property type="entry name" value="Rap_GAP"/>
    <property type="match status" value="1"/>
</dbReference>
<dbReference type="PROSITE" id="PS50085">
    <property type="entry name" value="RAPGAP"/>
    <property type="match status" value="1"/>
</dbReference>
<reference evidence="3" key="1">
    <citation type="submission" date="2021-04" db="EMBL/GenBank/DDBJ databases">
        <authorList>
            <consortium name="Molecular Ecology Group"/>
        </authorList>
    </citation>
    <scope>NUCLEOTIDE SEQUENCE</scope>
</reference>
<evidence type="ECO:0000313" key="3">
    <source>
        <dbReference type="EMBL" id="CAG5132355.1"/>
    </source>
</evidence>
<dbReference type="EMBL" id="CAJHNH020005290">
    <property type="protein sequence ID" value="CAG5132355.1"/>
    <property type="molecule type" value="Genomic_DNA"/>
</dbReference>
<accession>A0A8S3ZXK3</accession>
<comment type="caution">
    <text evidence="3">The sequence shown here is derived from an EMBL/GenBank/DDBJ whole genome shotgun (WGS) entry which is preliminary data.</text>
</comment>
<evidence type="ECO:0000313" key="4">
    <source>
        <dbReference type="Proteomes" id="UP000678393"/>
    </source>
</evidence>
<feature type="domain" description="Rap-GAP" evidence="2">
    <location>
        <begin position="16"/>
        <end position="166"/>
    </location>
</feature>
<protein>
    <recommendedName>
        <fullName evidence="2">Rap-GAP domain-containing protein</fullName>
    </recommendedName>
</protein>
<dbReference type="InterPro" id="IPR035974">
    <property type="entry name" value="Rap/Ran-GAP_sf"/>
</dbReference>
<dbReference type="PANTHER" id="PTHR10063">
    <property type="entry name" value="TUBERIN"/>
    <property type="match status" value="1"/>
</dbReference>
<dbReference type="FunFam" id="3.40.50.11210:FF:000001">
    <property type="entry name" value="Ral GTPase-activating protein subunit alpha-1 isoform 1"/>
    <property type="match status" value="1"/>
</dbReference>
<dbReference type="PANTHER" id="PTHR10063:SF11">
    <property type="entry name" value="RHO GTPASE-ACTIVATING PROTEIN CG5521-RELATED"/>
    <property type="match status" value="1"/>
</dbReference>
<dbReference type="InterPro" id="IPR027107">
    <property type="entry name" value="Tuberin/Ral-act_asu"/>
</dbReference>
<dbReference type="Proteomes" id="UP000678393">
    <property type="component" value="Unassembled WGS sequence"/>
</dbReference>
<dbReference type="GO" id="GO:0005634">
    <property type="term" value="C:nucleus"/>
    <property type="evidence" value="ECO:0007669"/>
    <property type="project" value="InterPro"/>
</dbReference>
<dbReference type="GO" id="GO:0051056">
    <property type="term" value="P:regulation of small GTPase mediated signal transduction"/>
    <property type="evidence" value="ECO:0007669"/>
    <property type="project" value="InterPro"/>
</dbReference>
<feature type="non-terminal residue" evidence="3">
    <location>
        <position position="1"/>
    </location>
</feature>
<dbReference type="InterPro" id="IPR000331">
    <property type="entry name" value="Rap/Ran_GAP_dom"/>
</dbReference>
<gene>
    <name evidence="3" type="ORF">CUNI_LOCUS17913</name>
</gene>